<dbReference type="EMBL" id="CM017322">
    <property type="protein sequence ID" value="KAE8008535.1"/>
    <property type="molecule type" value="Genomic_DNA"/>
</dbReference>
<dbReference type="InterPro" id="IPR029063">
    <property type="entry name" value="SAM-dependent_MTases_sf"/>
</dbReference>
<dbReference type="InterPro" id="IPR005299">
    <property type="entry name" value="MeTrfase_7"/>
</dbReference>
<reference evidence="1 2" key="1">
    <citation type="submission" date="2019-06" db="EMBL/GenBank/DDBJ databases">
        <title>A chromosomal-level reference genome of Carpinus fangiana (Coryloideae, Betulaceae).</title>
        <authorList>
            <person name="Yang X."/>
            <person name="Wang Z."/>
            <person name="Zhang L."/>
            <person name="Hao G."/>
            <person name="Liu J."/>
            <person name="Yang Y."/>
        </authorList>
    </citation>
    <scope>NUCLEOTIDE SEQUENCE [LARGE SCALE GENOMIC DNA]</scope>
    <source>
        <strain evidence="1">Cfa_2016G</strain>
        <tissue evidence="1">Leaf</tissue>
    </source>
</reference>
<name>A0A5N6QN19_9ROSI</name>
<proteinExistence type="predicted"/>
<gene>
    <name evidence="1" type="ORF">FH972_005038</name>
</gene>
<evidence type="ECO:0008006" key="3">
    <source>
        <dbReference type="Google" id="ProtNLM"/>
    </source>
</evidence>
<dbReference type="SUPFAM" id="SSF53335">
    <property type="entry name" value="S-adenosyl-L-methionine-dependent methyltransferases"/>
    <property type="match status" value="1"/>
</dbReference>
<organism evidence="1 2">
    <name type="scientific">Carpinus fangiana</name>
    <dbReference type="NCBI Taxonomy" id="176857"/>
    <lineage>
        <taxon>Eukaryota</taxon>
        <taxon>Viridiplantae</taxon>
        <taxon>Streptophyta</taxon>
        <taxon>Embryophyta</taxon>
        <taxon>Tracheophyta</taxon>
        <taxon>Spermatophyta</taxon>
        <taxon>Magnoliopsida</taxon>
        <taxon>eudicotyledons</taxon>
        <taxon>Gunneridae</taxon>
        <taxon>Pentapetalae</taxon>
        <taxon>rosids</taxon>
        <taxon>fabids</taxon>
        <taxon>Fagales</taxon>
        <taxon>Betulaceae</taxon>
        <taxon>Carpinus</taxon>
    </lineage>
</organism>
<dbReference type="Pfam" id="PF03492">
    <property type="entry name" value="Methyltransf_7"/>
    <property type="match status" value="1"/>
</dbReference>
<dbReference type="Gene3D" id="3.40.50.150">
    <property type="entry name" value="Vaccinia Virus protein VP39"/>
    <property type="match status" value="1"/>
</dbReference>
<keyword evidence="2" id="KW-1185">Reference proteome</keyword>
<evidence type="ECO:0000313" key="1">
    <source>
        <dbReference type="EMBL" id="KAE8008535.1"/>
    </source>
</evidence>
<dbReference type="PANTHER" id="PTHR31009">
    <property type="entry name" value="S-ADENOSYL-L-METHIONINE:CARBOXYL METHYLTRANSFERASE FAMILY PROTEIN"/>
    <property type="match status" value="1"/>
</dbReference>
<dbReference type="AlphaFoldDB" id="A0A5N6QN19"/>
<accession>A0A5N6QN19</accession>
<dbReference type="GO" id="GO:0008168">
    <property type="term" value="F:methyltransferase activity"/>
    <property type="evidence" value="ECO:0007669"/>
    <property type="project" value="InterPro"/>
</dbReference>
<evidence type="ECO:0000313" key="2">
    <source>
        <dbReference type="Proteomes" id="UP000327013"/>
    </source>
</evidence>
<dbReference type="Proteomes" id="UP000327013">
    <property type="component" value="Chromosome 2"/>
</dbReference>
<sequence>MLKAKPILEESIAEVYLSSSPECLKVADFGCSSGPNTLLLIWEMTDTIHAASQGFNRKAPMFQVFLNDLPGNEFQYHFQVFAKFL</sequence>
<protein>
    <recommendedName>
        <fullName evidence="3">Jasmonate O-methyltransferase</fullName>
    </recommendedName>
</protein>
<dbReference type="OrthoDB" id="1523883at2759"/>